<organism evidence="5 8">
    <name type="scientific">Aspergillus lentulus</name>
    <dbReference type="NCBI Taxonomy" id="293939"/>
    <lineage>
        <taxon>Eukaryota</taxon>
        <taxon>Fungi</taxon>
        <taxon>Dikarya</taxon>
        <taxon>Ascomycota</taxon>
        <taxon>Pezizomycotina</taxon>
        <taxon>Eurotiomycetes</taxon>
        <taxon>Eurotiomycetidae</taxon>
        <taxon>Eurotiales</taxon>
        <taxon>Aspergillaceae</taxon>
        <taxon>Aspergillus</taxon>
        <taxon>Aspergillus subgen. Fumigati</taxon>
    </lineage>
</organism>
<evidence type="ECO:0000313" key="8">
    <source>
        <dbReference type="Proteomes" id="UP000649114"/>
    </source>
</evidence>
<feature type="region of interest" description="Disordered" evidence="1">
    <location>
        <begin position="408"/>
        <end position="437"/>
    </location>
</feature>
<feature type="region of interest" description="Disordered" evidence="1">
    <location>
        <begin position="164"/>
        <end position="202"/>
    </location>
</feature>
<reference evidence="4 7" key="3">
    <citation type="submission" date="2020-01" db="EMBL/GenBank/DDBJ databases">
        <title>Draft genome sequence of Aspergillus lentulus IFM 60648.</title>
        <authorList>
            <person name="Takahashi H."/>
            <person name="Yaguchi T."/>
        </authorList>
    </citation>
    <scope>NUCLEOTIDE SEQUENCE [LARGE SCALE GENOMIC DNA]</scope>
    <source>
        <strain evidence="4 7">IFM 60648</strain>
    </source>
</reference>
<evidence type="ECO:0000313" key="7">
    <source>
        <dbReference type="Proteomes" id="UP000465220"/>
    </source>
</evidence>
<feature type="region of interest" description="Disordered" evidence="1">
    <location>
        <begin position="1"/>
        <end position="34"/>
    </location>
</feature>
<evidence type="ECO:0000313" key="6">
    <source>
        <dbReference type="Proteomes" id="UP000051487"/>
    </source>
</evidence>
<evidence type="ECO:0000259" key="2">
    <source>
        <dbReference type="Pfam" id="PF11001"/>
    </source>
</evidence>
<keyword evidence="7" id="KW-1185">Reference proteome</keyword>
<dbReference type="PANTHER" id="PTHR36102:SF4">
    <property type="entry name" value="YDR124W-LIKE HELICAL BUNDLE DOMAIN-CONTAINING PROTEIN"/>
    <property type="match status" value="1"/>
</dbReference>
<proteinExistence type="predicted"/>
<evidence type="ECO:0000313" key="4">
    <source>
        <dbReference type="EMBL" id="GFF82799.1"/>
    </source>
</evidence>
<feature type="compositionally biased region" description="Polar residues" evidence="1">
    <location>
        <begin position="419"/>
        <end position="428"/>
    </location>
</feature>
<feature type="domain" description="Subtelomeric hrmA-associated cluster protein AFUB-079030/YDR124W-like helical bundle" evidence="2">
    <location>
        <begin position="204"/>
        <end position="347"/>
    </location>
</feature>
<dbReference type="InterPro" id="IPR021264">
    <property type="entry name" value="AFUB_079030/YDR124W-like"/>
</dbReference>
<dbReference type="Proteomes" id="UP000465220">
    <property type="component" value="Unassembled WGS sequence"/>
</dbReference>
<protein>
    <recommendedName>
        <fullName evidence="2">Subtelomeric hrmA-associated cluster protein AFUB-079030/YDR124W-like helical bundle domain-containing protein</fullName>
    </recommendedName>
</protein>
<dbReference type="EMBL" id="JAAAPU010000066">
    <property type="protein sequence ID" value="KAF4204075.1"/>
    <property type="molecule type" value="Genomic_DNA"/>
</dbReference>
<evidence type="ECO:0000313" key="3">
    <source>
        <dbReference type="EMBL" id="GAQ04609.1"/>
    </source>
</evidence>
<dbReference type="PANTHER" id="PTHR36102">
    <property type="entry name" value="CHROMOSOME 10, WHOLE GENOME SHOTGUN SEQUENCE"/>
    <property type="match status" value="1"/>
</dbReference>
<reference evidence="5" key="4">
    <citation type="submission" date="2020-04" db="EMBL/GenBank/DDBJ databases">
        <authorList>
            <person name="Santos R.A.C."/>
            <person name="Steenwyk J.L."/>
            <person name="Rivero-Menendez O."/>
            <person name="Mead M.E."/>
            <person name="Silva L.P."/>
            <person name="Bastos R.W."/>
            <person name="Alastruey-Izquierdo A."/>
            <person name="Goldman G.H."/>
            <person name="Rokas A."/>
        </authorList>
    </citation>
    <scope>NUCLEOTIDE SEQUENCE</scope>
    <source>
        <strain evidence="5">CNM-CM8927</strain>
    </source>
</reference>
<comment type="caution">
    <text evidence="5">The sequence shown here is derived from an EMBL/GenBank/DDBJ whole genome shotgun (WGS) entry which is preliminary data.</text>
</comment>
<sequence>MDPTAQPGAQEHHQMLPYDSMTGQQGSAENHCPMPRASNCPFPHFAMIYIDNNGELGVDVSTSLAGCERAIFTEDLKQSFVRAVTTDWQPSMQNFPSGENGSCGTPKNIITDYPCVSQAGAIGAAHGELAERQSFMFNAGLDLQSSPAWFQHGLPRHPRLIPCEFQTLQNKRPRRNRKRTSSEMGGDSDSDSPDGAAKRTPIRVGQTDVLRQFYEKAFENLQQLNCRVIAKAFVKLVEPRKQVNHPYNGRRTVMGGPCQKLDPELTKPKWWPTGVQHKEPDHLLKHGVADSPSLLERIRLLMHILCELRESHAITAQKLREAGQDVHRQIAPPQRLFILDEIYDVREIEELYLSGKISGDTVIYVSSKHLPEGIEPAVVNMNEKQIADADYLPLSPVSISRKSSVESGLSSLSKGMDPSINSSEQTQALHAHAEVPSTSSNSLPGFYAQHSMMWSHGTPGTNVPFNMSSN</sequence>
<name>A0AAN5YMZ1_ASPLE</name>
<reference evidence="3 6" key="1">
    <citation type="submission" date="2015-11" db="EMBL/GenBank/DDBJ databases">
        <title>Aspergillus lentulus strain IFM 54703T.</title>
        <authorList>
            <person name="Kusuya Y."/>
            <person name="Sakai K."/>
            <person name="Kamei K."/>
            <person name="Takahashi H."/>
            <person name="Yaguchi T."/>
        </authorList>
    </citation>
    <scope>NUCLEOTIDE SEQUENCE [LARGE SCALE GENOMIC DNA]</scope>
    <source>
        <strain evidence="3 6">IFM 54703</strain>
    </source>
</reference>
<dbReference type="Pfam" id="PF11001">
    <property type="entry name" value="AFUB_07903_YDR124W_hel"/>
    <property type="match status" value="1"/>
</dbReference>
<dbReference type="Proteomes" id="UP000649114">
    <property type="component" value="Unassembled WGS sequence"/>
</dbReference>
<dbReference type="InterPro" id="IPR047092">
    <property type="entry name" value="AFUB_07903/YDR124W-like_hel"/>
</dbReference>
<evidence type="ECO:0000256" key="1">
    <source>
        <dbReference type="SAM" id="MobiDB-lite"/>
    </source>
</evidence>
<reference evidence="5" key="2">
    <citation type="journal article" date="2020" name="bioRxiv">
        <title>Genomic and phenotypic heterogeneity of clinical isolates of the human pathogens Aspergillus fumigatus, Aspergillus lentulus and Aspergillus fumigatiaffinis.</title>
        <authorList>
            <person name="dos Santos R.A.C."/>
            <person name="Steenwyk J.L."/>
            <person name="Rivero-Menendez O."/>
            <person name="Mead M.E."/>
            <person name="Silva L.P."/>
            <person name="Bastos R.W."/>
            <person name="Alastruey-Izquierdo A."/>
            <person name="Goldman G.H."/>
            <person name="Rokas A."/>
        </authorList>
    </citation>
    <scope>NUCLEOTIDE SEQUENCE</scope>
    <source>
        <strain evidence="5">CNM-CM8927</strain>
    </source>
</reference>
<dbReference type="AlphaFoldDB" id="A0AAN5YMZ1"/>
<dbReference type="EMBL" id="BCLY01000004">
    <property type="protein sequence ID" value="GAQ04609.1"/>
    <property type="molecule type" value="Genomic_DNA"/>
</dbReference>
<dbReference type="Proteomes" id="UP000051487">
    <property type="component" value="Unassembled WGS sequence"/>
</dbReference>
<gene>
    <name evidence="3" type="ORF">ALT_1930</name>
    <name evidence="5" type="ORF">CNMCM8927_007892</name>
    <name evidence="4" type="ORF">IFM60648_06474</name>
</gene>
<accession>A0AAN5YMZ1</accession>
<dbReference type="EMBL" id="BLKI01000038">
    <property type="protein sequence ID" value="GFF82799.1"/>
    <property type="molecule type" value="Genomic_DNA"/>
</dbReference>
<evidence type="ECO:0000313" key="5">
    <source>
        <dbReference type="EMBL" id="KAF4204075.1"/>
    </source>
</evidence>